<evidence type="ECO:0000256" key="11">
    <source>
        <dbReference type="ARBA" id="ARBA00048179"/>
    </source>
</evidence>
<evidence type="ECO:0000256" key="7">
    <source>
        <dbReference type="ARBA" id="ARBA00022898"/>
    </source>
</evidence>
<dbReference type="AlphaFoldDB" id="E3CW42"/>
<evidence type="ECO:0000256" key="8">
    <source>
        <dbReference type="ARBA" id="ARBA00022977"/>
    </source>
</evidence>
<name>E3CW42_9BACT</name>
<evidence type="ECO:0000256" key="6">
    <source>
        <dbReference type="ARBA" id="ARBA00022723"/>
    </source>
</evidence>
<dbReference type="PaxDb" id="584708-Apau_0060"/>
<keyword evidence="6" id="KW-0479">Metal-binding</keyword>
<dbReference type="OrthoDB" id="9815602at2"/>
<dbReference type="GO" id="GO:0016740">
    <property type="term" value="F:transferase activity"/>
    <property type="evidence" value="ECO:0007669"/>
    <property type="project" value="UniProtKB-KW"/>
</dbReference>
<evidence type="ECO:0000256" key="3">
    <source>
        <dbReference type="ARBA" id="ARBA00009406"/>
    </source>
</evidence>
<evidence type="ECO:0000259" key="12">
    <source>
        <dbReference type="Pfam" id="PF09084"/>
    </source>
</evidence>
<comment type="similarity">
    <text evidence="3">Belongs to the NMT1/THI5 family.</text>
</comment>
<protein>
    <recommendedName>
        <fullName evidence="10">Thiamine pyrimidine synthase</fullName>
    </recommendedName>
</protein>
<dbReference type="GO" id="GO:0009228">
    <property type="term" value="P:thiamine biosynthetic process"/>
    <property type="evidence" value="ECO:0007669"/>
    <property type="project" value="UniProtKB-KW"/>
</dbReference>
<evidence type="ECO:0000313" key="14">
    <source>
        <dbReference type="Proteomes" id="UP000005096"/>
    </source>
</evidence>
<evidence type="ECO:0000256" key="4">
    <source>
        <dbReference type="ARBA" id="ARBA00011738"/>
    </source>
</evidence>
<keyword evidence="14" id="KW-1185">Reference proteome</keyword>
<organism evidence="13 14">
    <name type="scientific">Aminomonas paucivorans DSM 12260</name>
    <dbReference type="NCBI Taxonomy" id="584708"/>
    <lineage>
        <taxon>Bacteria</taxon>
        <taxon>Thermotogati</taxon>
        <taxon>Synergistota</taxon>
        <taxon>Synergistia</taxon>
        <taxon>Synergistales</taxon>
        <taxon>Synergistaceae</taxon>
        <taxon>Aminomonas</taxon>
    </lineage>
</organism>
<reference evidence="13 14" key="1">
    <citation type="journal article" date="2010" name="Stand. Genomic Sci.">
        <title>Non-contiguous finished genome sequence of Aminomonas paucivorans type strain (GLU-3).</title>
        <authorList>
            <person name="Pitluck S."/>
            <person name="Yasawong M."/>
            <person name="Held B."/>
            <person name="Lapidus A."/>
            <person name="Nolan M."/>
            <person name="Copeland A."/>
            <person name="Lucas S."/>
            <person name="Del Rio T.G."/>
            <person name="Tice H."/>
            <person name="Cheng J.F."/>
            <person name="Chertkov O."/>
            <person name="Goodwin L."/>
            <person name="Tapia R."/>
            <person name="Han C."/>
            <person name="Liolios K."/>
            <person name="Ivanova N."/>
            <person name="Mavromatis K."/>
            <person name="Ovchinnikova G."/>
            <person name="Pati A."/>
            <person name="Chen A."/>
            <person name="Palaniappan K."/>
            <person name="Land M."/>
            <person name="Hauser L."/>
            <person name="Chang Y.J."/>
            <person name="Jeffries C.D."/>
            <person name="Pukall R."/>
            <person name="Spring S."/>
            <person name="Rohde M."/>
            <person name="Sikorski J."/>
            <person name="Goker M."/>
            <person name="Woyke T."/>
            <person name="Bristow J."/>
            <person name="Eisen J.A."/>
            <person name="Markowitz V."/>
            <person name="Hugenholtz P."/>
            <person name="Kyrpides N.C."/>
            <person name="Klenk H.P."/>
        </authorList>
    </citation>
    <scope>NUCLEOTIDE SEQUENCE [LARGE SCALE GENOMIC DNA]</scope>
    <source>
        <strain evidence="13 14">DSM 12260</strain>
    </source>
</reference>
<feature type="domain" description="SsuA/THI5-like" evidence="12">
    <location>
        <begin position="38"/>
        <end position="248"/>
    </location>
</feature>
<dbReference type="eggNOG" id="COG0715">
    <property type="taxonomic scope" value="Bacteria"/>
</dbReference>
<proteinExistence type="inferred from homology"/>
<dbReference type="EMBL" id="CM001022">
    <property type="protein sequence ID" value="EFQ22500.1"/>
    <property type="molecule type" value="Genomic_DNA"/>
</dbReference>
<keyword evidence="7" id="KW-0663">Pyridoxal phosphate</keyword>
<evidence type="ECO:0000313" key="13">
    <source>
        <dbReference type="EMBL" id="EFQ22500.1"/>
    </source>
</evidence>
<dbReference type="Gene3D" id="3.40.190.10">
    <property type="entry name" value="Periplasmic binding protein-like II"/>
    <property type="match status" value="2"/>
</dbReference>
<dbReference type="PANTHER" id="PTHR31528">
    <property type="entry name" value="4-AMINO-5-HYDROXYMETHYL-2-METHYLPYRIMIDINE PHOSPHATE SYNTHASE THI11-RELATED"/>
    <property type="match status" value="1"/>
</dbReference>
<keyword evidence="9" id="KW-0408">Iron</keyword>
<comment type="function">
    <text evidence="1">Responsible for the formation of the pyrimidine heterocycle in the thiamine biosynthesis pathway. Catalyzes the formation of hydroxymethylpyrimidine phosphate (HMP-P) from histidine and pyridoxal phosphate (PLP). The protein uses PLP and the active site histidine to form HMP-P, generating an inactive enzyme. The enzyme can only undergo a single turnover, which suggests it is a suicide enzyme.</text>
</comment>
<evidence type="ECO:0000256" key="1">
    <source>
        <dbReference type="ARBA" id="ARBA00003469"/>
    </source>
</evidence>
<sequence>MTPRRLLPGLLVFLLLWGGIPAEAQPRRVTLTLQWYPQTQFAGYYMARAKGFYQRRGLDVVLRRGGADVDGPRDLAEGRTQFVTLFLTGALAFRSPELPLVNVGQIVNRGNVLIVAKRKSRILKVEDLDGRRMSLWGDHFSGAYRQLFEARRIWPVVVPQFFSVELFLRGAVDACSAMTYNEYLRILQAGWRPEDLTVISLRDQGCDFPEDGLYCLESTWRKDPGLCRDLLEASLEGWRYAAAHPDEAVALVEAEADRAGYTVNSLLLRKMLLAILPSVFPSGKDRWVPGRLSREDYERTAAMMGEVALLPGGVVPYERFVPYASDPSWGRWTGREGIGNAP</sequence>
<dbReference type="InterPro" id="IPR015168">
    <property type="entry name" value="SsuA/THI5"/>
</dbReference>
<evidence type="ECO:0000256" key="9">
    <source>
        <dbReference type="ARBA" id="ARBA00023004"/>
    </source>
</evidence>
<dbReference type="PANTHER" id="PTHR31528:SF1">
    <property type="entry name" value="4-AMINO-5-HYDROXYMETHYL-2-METHYLPYRIMIDINE PHOSPHATE SYNTHASE THI11-RELATED"/>
    <property type="match status" value="1"/>
</dbReference>
<dbReference type="STRING" id="584708.Apau_0060"/>
<gene>
    <name evidence="13" type="ORF">Apau_0060</name>
</gene>
<comment type="pathway">
    <text evidence="2">Cofactor biosynthesis; thiamine diphosphate biosynthesis.</text>
</comment>
<dbReference type="InterPro" id="IPR027939">
    <property type="entry name" value="NMT1/THI5"/>
</dbReference>
<comment type="subunit">
    <text evidence="4">Homodimer.</text>
</comment>
<keyword evidence="8" id="KW-0784">Thiamine biosynthesis</keyword>
<evidence type="ECO:0000256" key="10">
    <source>
        <dbReference type="ARBA" id="ARBA00033171"/>
    </source>
</evidence>
<dbReference type="Proteomes" id="UP000005096">
    <property type="component" value="Chromosome"/>
</dbReference>
<dbReference type="HOGENOM" id="CLU_028871_1_3_0"/>
<comment type="catalytic activity">
    <reaction evidence="11">
        <text>N(6)-(pyridoxal phosphate)-L-lysyl-[4-amino-5-hydroxymethyl-2-methylpyrimidine phosphate synthase] + L-histidyl-[4-amino-5-hydroxymethyl-2-methylpyrimidine phosphate synthase] + 2 Fe(3+) + 4 H2O = L-lysyl-[4-amino-5-hydroxymethyl-2-methylpyrimidine phosphate synthase] + (2S)-2-amino-5-hydroxy-4-oxopentanoyl-[4-amino-5-hydroxymethyl-2-methylpyrimidine phosphate synthase] + 4-amino-2-methyl-5-(phosphooxymethyl)pyrimidine + 3-oxopropanoate + 2 Fe(2+) + 2 H(+)</text>
        <dbReference type="Rhea" id="RHEA:65756"/>
        <dbReference type="Rhea" id="RHEA-COMP:16892"/>
        <dbReference type="Rhea" id="RHEA-COMP:16893"/>
        <dbReference type="Rhea" id="RHEA-COMP:16894"/>
        <dbReference type="Rhea" id="RHEA-COMP:16895"/>
        <dbReference type="ChEBI" id="CHEBI:15377"/>
        <dbReference type="ChEBI" id="CHEBI:15378"/>
        <dbReference type="ChEBI" id="CHEBI:29033"/>
        <dbReference type="ChEBI" id="CHEBI:29034"/>
        <dbReference type="ChEBI" id="CHEBI:29969"/>
        <dbReference type="ChEBI" id="CHEBI:29979"/>
        <dbReference type="ChEBI" id="CHEBI:33190"/>
        <dbReference type="ChEBI" id="CHEBI:58354"/>
        <dbReference type="ChEBI" id="CHEBI:143915"/>
        <dbReference type="ChEBI" id="CHEBI:157692"/>
    </reaction>
    <physiologicalReaction direction="left-to-right" evidence="11">
        <dbReference type="Rhea" id="RHEA:65757"/>
    </physiologicalReaction>
</comment>
<dbReference type="SUPFAM" id="SSF53850">
    <property type="entry name" value="Periplasmic binding protein-like II"/>
    <property type="match status" value="1"/>
</dbReference>
<evidence type="ECO:0000256" key="2">
    <source>
        <dbReference type="ARBA" id="ARBA00004948"/>
    </source>
</evidence>
<evidence type="ECO:0000256" key="5">
    <source>
        <dbReference type="ARBA" id="ARBA00022679"/>
    </source>
</evidence>
<keyword evidence="5" id="KW-0808">Transferase</keyword>
<dbReference type="RefSeq" id="WP_006299638.1">
    <property type="nucleotide sequence ID" value="NZ_CM001022.1"/>
</dbReference>
<dbReference type="GO" id="GO:0046872">
    <property type="term" value="F:metal ion binding"/>
    <property type="evidence" value="ECO:0007669"/>
    <property type="project" value="UniProtKB-KW"/>
</dbReference>
<dbReference type="Pfam" id="PF09084">
    <property type="entry name" value="NMT1"/>
    <property type="match status" value="1"/>
</dbReference>
<accession>E3CW42</accession>